<proteinExistence type="predicted"/>
<accession>X1I358</accession>
<evidence type="ECO:0000256" key="1">
    <source>
        <dbReference type="SAM" id="Phobius"/>
    </source>
</evidence>
<protein>
    <submittedName>
        <fullName evidence="2">Uncharacterized protein</fullName>
    </submittedName>
</protein>
<keyword evidence="1" id="KW-0812">Transmembrane</keyword>
<feature type="transmembrane region" description="Helical" evidence="1">
    <location>
        <begin position="20"/>
        <end position="39"/>
    </location>
</feature>
<evidence type="ECO:0000313" key="2">
    <source>
        <dbReference type="EMBL" id="GAH63755.1"/>
    </source>
</evidence>
<feature type="non-terminal residue" evidence="2">
    <location>
        <position position="48"/>
    </location>
</feature>
<name>X1I358_9ZZZZ</name>
<keyword evidence="1" id="KW-1133">Transmembrane helix</keyword>
<dbReference type="AlphaFoldDB" id="X1I358"/>
<sequence>MKHITESPQYMLVDRCTKYVFAPITALAFTLGLISYLSANIGMTVGLA</sequence>
<dbReference type="EMBL" id="BARU01030472">
    <property type="protein sequence ID" value="GAH63755.1"/>
    <property type="molecule type" value="Genomic_DNA"/>
</dbReference>
<keyword evidence="1" id="KW-0472">Membrane</keyword>
<organism evidence="2">
    <name type="scientific">marine sediment metagenome</name>
    <dbReference type="NCBI Taxonomy" id="412755"/>
    <lineage>
        <taxon>unclassified sequences</taxon>
        <taxon>metagenomes</taxon>
        <taxon>ecological metagenomes</taxon>
    </lineage>
</organism>
<reference evidence="2" key="1">
    <citation type="journal article" date="2014" name="Front. Microbiol.">
        <title>High frequency of phylogenetically diverse reductive dehalogenase-homologous genes in deep subseafloor sedimentary metagenomes.</title>
        <authorList>
            <person name="Kawai M."/>
            <person name="Futagami T."/>
            <person name="Toyoda A."/>
            <person name="Takaki Y."/>
            <person name="Nishi S."/>
            <person name="Hori S."/>
            <person name="Arai W."/>
            <person name="Tsubouchi T."/>
            <person name="Morono Y."/>
            <person name="Uchiyama I."/>
            <person name="Ito T."/>
            <person name="Fujiyama A."/>
            <person name="Inagaki F."/>
            <person name="Takami H."/>
        </authorList>
    </citation>
    <scope>NUCLEOTIDE SEQUENCE</scope>
    <source>
        <strain evidence="2">Expedition CK06-06</strain>
    </source>
</reference>
<gene>
    <name evidence="2" type="ORF">S03H2_48340</name>
</gene>
<comment type="caution">
    <text evidence="2">The sequence shown here is derived from an EMBL/GenBank/DDBJ whole genome shotgun (WGS) entry which is preliminary data.</text>
</comment>